<protein>
    <submittedName>
        <fullName evidence="3">Helix-turn-helix domain-containing protein</fullName>
    </submittedName>
</protein>
<evidence type="ECO:0000313" key="3">
    <source>
        <dbReference type="EMBL" id="XDU66150.1"/>
    </source>
</evidence>
<dbReference type="PANTHER" id="PTHR33795">
    <property type="entry name" value="INSERTION ELEMENT IS150 PROTEIN INSJ"/>
    <property type="match status" value="1"/>
</dbReference>
<dbReference type="InterPro" id="IPR055247">
    <property type="entry name" value="InsJ-like_HTH"/>
</dbReference>
<dbReference type="InterPro" id="IPR010921">
    <property type="entry name" value="Trp_repressor/repl_initiator"/>
</dbReference>
<dbReference type="GO" id="GO:0004803">
    <property type="term" value="F:transposase activity"/>
    <property type="evidence" value="ECO:0007669"/>
    <property type="project" value="InterPro"/>
</dbReference>
<accession>A0AB39VFT8</accession>
<gene>
    <name evidence="3" type="ORF">AB8B22_06890</name>
</gene>
<dbReference type="Pfam" id="PF01527">
    <property type="entry name" value="HTH_Tnp_1"/>
    <property type="match status" value="2"/>
</dbReference>
<dbReference type="GO" id="GO:0006313">
    <property type="term" value="P:DNA transposition"/>
    <property type="evidence" value="ECO:0007669"/>
    <property type="project" value="InterPro"/>
</dbReference>
<dbReference type="InterPro" id="IPR002514">
    <property type="entry name" value="Transposase_8"/>
</dbReference>
<dbReference type="EMBL" id="CP165644">
    <property type="protein sequence ID" value="XDU66150.1"/>
    <property type="molecule type" value="Genomic_DNA"/>
</dbReference>
<dbReference type="InterPro" id="IPR052057">
    <property type="entry name" value="IS150/IS1296_orfA-like"/>
</dbReference>
<dbReference type="PANTHER" id="PTHR33795:SF1">
    <property type="entry name" value="INSERTION ELEMENT IS150 PROTEIN INSJ"/>
    <property type="match status" value="1"/>
</dbReference>
<reference evidence="3" key="1">
    <citation type="submission" date="2024-07" db="EMBL/GenBank/DDBJ databases">
        <authorList>
            <person name="Li X.-J."/>
            <person name="Wang X."/>
        </authorList>
    </citation>
    <scope>NUCLEOTIDE SEQUENCE</scope>
    <source>
        <strain evidence="3">HSP-334</strain>
    </source>
</reference>
<proteinExistence type="inferred from homology"/>
<evidence type="ECO:0000259" key="2">
    <source>
        <dbReference type="Pfam" id="PF13518"/>
    </source>
</evidence>
<sequence length="189" mass="22323">MGRKSKISNELKIKLVKKMLEENESIRNITKEYGISKSALTTWKKKYIELGEKSISTSEKNRHYSKEIREKAVLEYLNGQSSLFEVCKNYNISSVSVLNYWIRDYRKNRDLDGNIIRHKKHIRIDLEKKVSIVEYCIANYHNYNETIKKFGISYQQIYSWVKKYEKDGIKALVDNRGKSGKKGNKKNNK</sequence>
<dbReference type="GO" id="GO:0043565">
    <property type="term" value="F:sequence-specific DNA binding"/>
    <property type="evidence" value="ECO:0007669"/>
    <property type="project" value="InterPro"/>
</dbReference>
<dbReference type="Pfam" id="PF13518">
    <property type="entry name" value="HTH_28"/>
    <property type="match status" value="1"/>
</dbReference>
<dbReference type="InterPro" id="IPR036388">
    <property type="entry name" value="WH-like_DNA-bd_sf"/>
</dbReference>
<feature type="domain" description="Insertion element IS150 protein InsJ-like helix-turn-helix" evidence="2">
    <location>
        <begin position="129"/>
        <end position="178"/>
    </location>
</feature>
<dbReference type="SUPFAM" id="SSF48295">
    <property type="entry name" value="TrpR-like"/>
    <property type="match status" value="3"/>
</dbReference>
<dbReference type="RefSeq" id="WP_094080111.1">
    <property type="nucleotide sequence ID" value="NZ_CP165644.1"/>
</dbReference>
<dbReference type="KEGG" id="lrug:AB8B22_06890"/>
<name>A0AB39VFT8_9FUSO</name>
<dbReference type="AlphaFoldDB" id="A0AB39VFT8"/>
<dbReference type="Gene3D" id="1.10.10.10">
    <property type="entry name" value="Winged helix-like DNA-binding domain superfamily/Winged helix DNA-binding domain"/>
    <property type="match status" value="3"/>
</dbReference>
<organism evidence="3">
    <name type="scientific">Leptotrichia rugosa</name>
    <dbReference type="NCBI Taxonomy" id="3239302"/>
    <lineage>
        <taxon>Bacteria</taxon>
        <taxon>Fusobacteriati</taxon>
        <taxon>Fusobacteriota</taxon>
        <taxon>Fusobacteriia</taxon>
        <taxon>Fusobacteriales</taxon>
        <taxon>Leptotrichiaceae</taxon>
        <taxon>Leptotrichia</taxon>
    </lineage>
</organism>
<comment type="similarity">
    <text evidence="1">Belongs to the IS150/IS1296 orfA family.</text>
</comment>
<evidence type="ECO:0000256" key="1">
    <source>
        <dbReference type="ARBA" id="ARBA00038232"/>
    </source>
</evidence>